<accession>A0A6L2JJ38</accession>
<sequence>MNYDNLAERSIHPRDVVDWEFLSNKGLAQSDAATLSGLRREETITSTHLTHLFWPSISDDRFNVGNIKSKSIRDPWIKLAHRGVVEEDKGDDEEGDGKGGNEGAGGFVDIYRNMSAGDLQGSDAEVMPQLITYSIAGRSQAPKKVTVADLFYLRGMDVGSINIPYLLARYFRLFALGRKQGTMISGDLLVIDMAELMRLQICVKLDDNWAWIAPRPERQPDATAGTLEVIKEAPVADEGTLAVPAPVQAPQPPPCAVKPARTMA</sequence>
<gene>
    <name evidence="2" type="ORF">Tci_008914</name>
</gene>
<feature type="compositionally biased region" description="Pro residues" evidence="1">
    <location>
        <begin position="247"/>
        <end position="256"/>
    </location>
</feature>
<feature type="region of interest" description="Disordered" evidence="1">
    <location>
        <begin position="244"/>
        <end position="264"/>
    </location>
</feature>
<reference evidence="2" key="1">
    <citation type="journal article" date="2019" name="Sci. Rep.">
        <title>Draft genome of Tanacetum cinerariifolium, the natural source of mosquito coil.</title>
        <authorList>
            <person name="Yamashiro T."/>
            <person name="Shiraishi A."/>
            <person name="Satake H."/>
            <person name="Nakayama K."/>
        </authorList>
    </citation>
    <scope>NUCLEOTIDE SEQUENCE</scope>
</reference>
<evidence type="ECO:0000256" key="1">
    <source>
        <dbReference type="SAM" id="MobiDB-lite"/>
    </source>
</evidence>
<protein>
    <submittedName>
        <fullName evidence="2">Uncharacterized protein</fullName>
    </submittedName>
</protein>
<evidence type="ECO:0000313" key="2">
    <source>
        <dbReference type="EMBL" id="GEU36936.1"/>
    </source>
</evidence>
<dbReference type="AlphaFoldDB" id="A0A6L2JJ38"/>
<proteinExistence type="predicted"/>
<comment type="caution">
    <text evidence="2">The sequence shown here is derived from an EMBL/GenBank/DDBJ whole genome shotgun (WGS) entry which is preliminary data.</text>
</comment>
<name>A0A6L2JJ38_TANCI</name>
<dbReference type="EMBL" id="BKCJ010000868">
    <property type="protein sequence ID" value="GEU36936.1"/>
    <property type="molecule type" value="Genomic_DNA"/>
</dbReference>
<organism evidence="2">
    <name type="scientific">Tanacetum cinerariifolium</name>
    <name type="common">Dalmatian daisy</name>
    <name type="synonym">Chrysanthemum cinerariifolium</name>
    <dbReference type="NCBI Taxonomy" id="118510"/>
    <lineage>
        <taxon>Eukaryota</taxon>
        <taxon>Viridiplantae</taxon>
        <taxon>Streptophyta</taxon>
        <taxon>Embryophyta</taxon>
        <taxon>Tracheophyta</taxon>
        <taxon>Spermatophyta</taxon>
        <taxon>Magnoliopsida</taxon>
        <taxon>eudicotyledons</taxon>
        <taxon>Gunneridae</taxon>
        <taxon>Pentapetalae</taxon>
        <taxon>asterids</taxon>
        <taxon>campanulids</taxon>
        <taxon>Asterales</taxon>
        <taxon>Asteraceae</taxon>
        <taxon>Asteroideae</taxon>
        <taxon>Anthemideae</taxon>
        <taxon>Anthemidinae</taxon>
        <taxon>Tanacetum</taxon>
    </lineage>
</organism>